<dbReference type="RefSeq" id="WP_345249179.1">
    <property type="nucleotide sequence ID" value="NZ_BAABHD010000083.1"/>
</dbReference>
<feature type="transmembrane region" description="Helical" evidence="1">
    <location>
        <begin position="67"/>
        <end position="90"/>
    </location>
</feature>
<accession>A0ABP8NPD8</accession>
<organism evidence="2 3">
    <name type="scientific">Nibrella saemangeumensis</name>
    <dbReference type="NCBI Taxonomy" id="1084526"/>
    <lineage>
        <taxon>Bacteria</taxon>
        <taxon>Pseudomonadati</taxon>
        <taxon>Bacteroidota</taxon>
        <taxon>Cytophagia</taxon>
        <taxon>Cytophagales</taxon>
        <taxon>Spirosomataceae</taxon>
        <taxon>Nibrella</taxon>
    </lineage>
</organism>
<evidence type="ECO:0000256" key="1">
    <source>
        <dbReference type="SAM" id="Phobius"/>
    </source>
</evidence>
<dbReference type="EMBL" id="BAABHD010000083">
    <property type="protein sequence ID" value="GAA4468803.1"/>
    <property type="molecule type" value="Genomic_DNA"/>
</dbReference>
<sequence length="124" mass="13446">MIPKIPLIQKGPVNQHLVKPTGWILIGAGLFLMVFMGGLLAFCLGMFPLSAIFPGTYRDPNAPAVSLGLGAALFIGFIFCFGVVSFTEGFWRLRYGKSNPRLMLAILVLGQLFITGGLLARAFR</sequence>
<evidence type="ECO:0000313" key="2">
    <source>
        <dbReference type="EMBL" id="GAA4468803.1"/>
    </source>
</evidence>
<keyword evidence="1" id="KW-0472">Membrane</keyword>
<keyword evidence="3" id="KW-1185">Reference proteome</keyword>
<feature type="transmembrane region" description="Helical" evidence="1">
    <location>
        <begin position="102"/>
        <end position="123"/>
    </location>
</feature>
<proteinExistence type="predicted"/>
<keyword evidence="1" id="KW-1133">Transmembrane helix</keyword>
<evidence type="ECO:0000313" key="3">
    <source>
        <dbReference type="Proteomes" id="UP001501175"/>
    </source>
</evidence>
<keyword evidence="1" id="KW-0812">Transmembrane</keyword>
<name>A0ABP8NPD8_9BACT</name>
<comment type="caution">
    <text evidence="2">The sequence shown here is derived from an EMBL/GenBank/DDBJ whole genome shotgun (WGS) entry which is preliminary data.</text>
</comment>
<feature type="transmembrane region" description="Helical" evidence="1">
    <location>
        <begin position="21"/>
        <end position="47"/>
    </location>
</feature>
<gene>
    <name evidence="2" type="ORF">GCM10023189_54750</name>
</gene>
<dbReference type="Proteomes" id="UP001501175">
    <property type="component" value="Unassembled WGS sequence"/>
</dbReference>
<protein>
    <submittedName>
        <fullName evidence="2">Uncharacterized protein</fullName>
    </submittedName>
</protein>
<reference evidence="3" key="1">
    <citation type="journal article" date="2019" name="Int. J. Syst. Evol. Microbiol.">
        <title>The Global Catalogue of Microorganisms (GCM) 10K type strain sequencing project: providing services to taxonomists for standard genome sequencing and annotation.</title>
        <authorList>
            <consortium name="The Broad Institute Genomics Platform"/>
            <consortium name="The Broad Institute Genome Sequencing Center for Infectious Disease"/>
            <person name="Wu L."/>
            <person name="Ma J."/>
        </authorList>
    </citation>
    <scope>NUCLEOTIDE SEQUENCE [LARGE SCALE GENOMIC DNA]</scope>
    <source>
        <strain evidence="3">JCM 17927</strain>
    </source>
</reference>